<gene>
    <name evidence="2" type="ORF">CSKR_107474</name>
</gene>
<protein>
    <submittedName>
        <fullName evidence="2">Uncharacterized protein</fullName>
    </submittedName>
</protein>
<dbReference type="InParanoid" id="A0A419PY42"/>
<feature type="region of interest" description="Disordered" evidence="1">
    <location>
        <begin position="57"/>
        <end position="94"/>
    </location>
</feature>
<dbReference type="EMBL" id="NIRI02000013">
    <property type="protein sequence ID" value="KAG5452925.1"/>
    <property type="molecule type" value="Genomic_DNA"/>
</dbReference>
<sequence>MSMMSATQNVPLTQMALKRELKPVNDITLKHCDQPSPAIMRPAEILPRKRLLYNTASPHAARRSAAQTEESSTSGNVPTKDMTRHLPSPAHSGGCPSSLLRIPCDGLSRSSGMGASTVSLLVHAPSLSRMSGQVDDDEDSFSFCAETGLTNSMVLRRNADLNQVRHGCLVCQLGLLGKKRATNVNLRKKNVSIGAVNVFTLAEDIREVTGGYYVPALCTLHKELGWNPDSLTEAVDLYRVFSSSKNPVISVSLPDLYQAAQVSYSNDMPEEPTELNVHPNAHHAESDMGRRPSTSQEKCKSWLEDLGMT</sequence>
<dbReference type="AlphaFoldDB" id="A0A419PY42"/>
<comment type="caution">
    <text evidence="2">The sequence shown here is derived from an EMBL/GenBank/DDBJ whole genome shotgun (WGS) entry which is preliminary data.</text>
</comment>
<organism evidence="2 3">
    <name type="scientific">Clonorchis sinensis</name>
    <name type="common">Chinese liver fluke</name>
    <dbReference type="NCBI Taxonomy" id="79923"/>
    <lineage>
        <taxon>Eukaryota</taxon>
        <taxon>Metazoa</taxon>
        <taxon>Spiralia</taxon>
        <taxon>Lophotrochozoa</taxon>
        <taxon>Platyhelminthes</taxon>
        <taxon>Trematoda</taxon>
        <taxon>Digenea</taxon>
        <taxon>Opisthorchiida</taxon>
        <taxon>Opisthorchiata</taxon>
        <taxon>Opisthorchiidae</taxon>
        <taxon>Clonorchis</taxon>
    </lineage>
</organism>
<dbReference type="Proteomes" id="UP000286415">
    <property type="component" value="Unassembled WGS sequence"/>
</dbReference>
<evidence type="ECO:0000256" key="1">
    <source>
        <dbReference type="SAM" id="MobiDB-lite"/>
    </source>
</evidence>
<reference evidence="2 3" key="2">
    <citation type="journal article" date="2021" name="Genomics">
        <title>High-quality reference genome for Clonorchis sinensis.</title>
        <authorList>
            <person name="Young N.D."/>
            <person name="Stroehlein A.J."/>
            <person name="Kinkar L."/>
            <person name="Wang T."/>
            <person name="Sohn W.M."/>
            <person name="Chang B.C.H."/>
            <person name="Kaur P."/>
            <person name="Weisz D."/>
            <person name="Dudchenko O."/>
            <person name="Aiden E.L."/>
            <person name="Korhonen P.K."/>
            <person name="Gasser R.B."/>
        </authorList>
    </citation>
    <scope>NUCLEOTIDE SEQUENCE [LARGE SCALE GENOMIC DNA]</scope>
    <source>
        <strain evidence="2">Cs-k2</strain>
    </source>
</reference>
<name>A0A419PY42_CLOSI</name>
<proteinExistence type="predicted"/>
<accession>A0A419PY42</accession>
<reference evidence="2 3" key="1">
    <citation type="journal article" date="2018" name="Biotechnol. Adv.">
        <title>Improved genomic resources and new bioinformatic workflow for the carcinogenic parasite Clonorchis sinensis: Biotechnological implications.</title>
        <authorList>
            <person name="Wang D."/>
            <person name="Korhonen P.K."/>
            <person name="Gasser R.B."/>
            <person name="Young N.D."/>
        </authorList>
    </citation>
    <scope>NUCLEOTIDE SEQUENCE [LARGE SCALE GENOMIC DNA]</scope>
    <source>
        <strain evidence="2">Cs-k2</strain>
    </source>
</reference>
<evidence type="ECO:0000313" key="2">
    <source>
        <dbReference type="EMBL" id="KAG5452925.1"/>
    </source>
</evidence>
<feature type="compositionally biased region" description="Polar residues" evidence="1">
    <location>
        <begin position="65"/>
        <end position="77"/>
    </location>
</feature>
<dbReference type="OrthoDB" id="6231883at2759"/>
<feature type="region of interest" description="Disordered" evidence="1">
    <location>
        <begin position="267"/>
        <end position="298"/>
    </location>
</feature>
<keyword evidence="3" id="KW-1185">Reference proteome</keyword>
<evidence type="ECO:0000313" key="3">
    <source>
        <dbReference type="Proteomes" id="UP000286415"/>
    </source>
</evidence>